<reference evidence="8" key="1">
    <citation type="journal article" date="2019" name="Int. J. Syst. Evol. Microbiol.">
        <title>The Global Catalogue of Microorganisms (GCM) 10K type strain sequencing project: providing services to taxonomists for standard genome sequencing and annotation.</title>
        <authorList>
            <consortium name="The Broad Institute Genomics Platform"/>
            <consortium name="The Broad Institute Genome Sequencing Center for Infectious Disease"/>
            <person name="Wu L."/>
            <person name="Ma J."/>
        </authorList>
    </citation>
    <scope>NUCLEOTIDE SEQUENCE [LARGE SCALE GENOMIC DNA]</scope>
    <source>
        <strain evidence="8">JCM 31486</strain>
    </source>
</reference>
<dbReference type="EMBL" id="JBHTIS010000194">
    <property type="protein sequence ID" value="MFD1045057.1"/>
    <property type="molecule type" value="Genomic_DNA"/>
</dbReference>
<evidence type="ECO:0000256" key="3">
    <source>
        <dbReference type="ARBA" id="ARBA00023136"/>
    </source>
</evidence>
<dbReference type="CDD" id="cd13583">
    <property type="entry name" value="PBP2_AlgQ_like_4"/>
    <property type="match status" value="1"/>
</dbReference>
<dbReference type="Pfam" id="PF01547">
    <property type="entry name" value="SBP_bac_1"/>
    <property type="match status" value="1"/>
</dbReference>
<dbReference type="Proteomes" id="UP001597045">
    <property type="component" value="Unassembled WGS sequence"/>
</dbReference>
<accession>A0ABW3M446</accession>
<keyword evidence="4" id="KW-0564">Palmitate</keyword>
<evidence type="ECO:0000313" key="7">
    <source>
        <dbReference type="EMBL" id="MFD1045057.1"/>
    </source>
</evidence>
<name>A0ABW3M446_9PSEU</name>
<feature type="chain" id="PRO_5046047107" evidence="6">
    <location>
        <begin position="24"/>
        <end position="546"/>
    </location>
</feature>
<organism evidence="7 8">
    <name type="scientific">Kibdelosporangium lantanae</name>
    <dbReference type="NCBI Taxonomy" id="1497396"/>
    <lineage>
        <taxon>Bacteria</taxon>
        <taxon>Bacillati</taxon>
        <taxon>Actinomycetota</taxon>
        <taxon>Actinomycetes</taxon>
        <taxon>Pseudonocardiales</taxon>
        <taxon>Pseudonocardiaceae</taxon>
        <taxon>Kibdelosporangium</taxon>
    </lineage>
</organism>
<dbReference type="Gene3D" id="3.40.190.10">
    <property type="entry name" value="Periplasmic binding protein-like II"/>
    <property type="match status" value="2"/>
</dbReference>
<keyword evidence="1" id="KW-1003">Cell membrane</keyword>
<sequence length="546" mass="60575">MRTKWKRAFLALVVGSLVGGVTACSEEPDGAAVNLDGKRVGAMADYKAGDQFRAAQPLTFSILYGDHPYYPIKNDWLLWSELAKRTDVKLDPTVVPVLPKGDFVQKRSAMIGAGNAPMIISKVYTAEEQPFVASGAILPVSDYVDLMPNFKDKVEKWHMQPELNTLRQDDGKFYVLPGLHQDPWQDYTIAFRTDELARLGLTEPKTWDDLYTVLKAIKAAHPDGYPLSDRFQGNSILNVAAPTFGTLAGGWGYQNAYWDAAASKYVLTGATPEYRRLLEYFHKLVADGLMDPESFTQTDDQAIQKFTSGKSYAISSNAQSIPNDYRPNLAKIPGATVAKITVPAGPKGDVVNYGLRLENGLMISSKAAQSPNFVAMMQFVDWLWYSDAGEEFAKWGVQGVTYDKDTAGKRTLKPDITFVGMNPGAPKHLQKDFGFSGGVFAYGGTTELLQSTFTPEEVAFQQAILTRKKALPLPPPYPFNETEREKVSLWDASLKDYANQAALQFILGKRDMSTWDAYVRELDSKGMSQYLDVVNGAYKRFKDKNG</sequence>
<evidence type="ECO:0000313" key="8">
    <source>
        <dbReference type="Proteomes" id="UP001597045"/>
    </source>
</evidence>
<keyword evidence="2 6" id="KW-0732">Signal</keyword>
<keyword evidence="5" id="KW-0449">Lipoprotein</keyword>
<evidence type="ECO:0000256" key="6">
    <source>
        <dbReference type="SAM" id="SignalP"/>
    </source>
</evidence>
<proteinExistence type="predicted"/>
<dbReference type="PANTHER" id="PTHR43649:SF33">
    <property type="entry name" value="POLYGALACTURONAN_RHAMNOGALACTURONAN-BINDING PROTEIN YTCQ"/>
    <property type="match status" value="1"/>
</dbReference>
<dbReference type="InterPro" id="IPR050490">
    <property type="entry name" value="Bact_solute-bd_prot1"/>
</dbReference>
<evidence type="ECO:0000256" key="5">
    <source>
        <dbReference type="ARBA" id="ARBA00023288"/>
    </source>
</evidence>
<comment type="caution">
    <text evidence="7">The sequence shown here is derived from an EMBL/GenBank/DDBJ whole genome shotgun (WGS) entry which is preliminary data.</text>
</comment>
<evidence type="ECO:0000256" key="1">
    <source>
        <dbReference type="ARBA" id="ARBA00022475"/>
    </source>
</evidence>
<evidence type="ECO:0000256" key="2">
    <source>
        <dbReference type="ARBA" id="ARBA00022729"/>
    </source>
</evidence>
<keyword evidence="8" id="KW-1185">Reference proteome</keyword>
<protein>
    <submittedName>
        <fullName evidence="7">Extracellular solute-binding protein</fullName>
    </submittedName>
</protein>
<gene>
    <name evidence="7" type="ORF">ACFQ1S_05355</name>
</gene>
<dbReference type="InterPro" id="IPR006059">
    <property type="entry name" value="SBP"/>
</dbReference>
<dbReference type="SUPFAM" id="SSF53850">
    <property type="entry name" value="Periplasmic binding protein-like II"/>
    <property type="match status" value="1"/>
</dbReference>
<evidence type="ECO:0000256" key="4">
    <source>
        <dbReference type="ARBA" id="ARBA00023139"/>
    </source>
</evidence>
<keyword evidence="3" id="KW-0472">Membrane</keyword>
<dbReference type="PROSITE" id="PS51257">
    <property type="entry name" value="PROKAR_LIPOPROTEIN"/>
    <property type="match status" value="1"/>
</dbReference>
<dbReference type="PANTHER" id="PTHR43649">
    <property type="entry name" value="ARABINOSE-BINDING PROTEIN-RELATED"/>
    <property type="match status" value="1"/>
</dbReference>
<feature type="signal peptide" evidence="6">
    <location>
        <begin position="1"/>
        <end position="23"/>
    </location>
</feature>